<keyword evidence="6" id="KW-0135">Cellulose biosynthesis</keyword>
<accession>A0ABV2MXA6</accession>
<evidence type="ECO:0000313" key="9">
    <source>
        <dbReference type="Proteomes" id="UP001549076"/>
    </source>
</evidence>
<comment type="subcellular location">
    <subcellularLocation>
        <location evidence="6">Cell inner membrane</location>
    </subcellularLocation>
    <subcellularLocation>
        <location evidence="1">Cell membrane</location>
        <topology evidence="1">Single-pass membrane protein</topology>
    </subcellularLocation>
</comment>
<reference evidence="8 9" key="1">
    <citation type="submission" date="2024-06" db="EMBL/GenBank/DDBJ databases">
        <title>Genomic Encyclopedia of Type Strains, Phase IV (KMG-IV): sequencing the most valuable type-strain genomes for metagenomic binning, comparative biology and taxonomic classification.</title>
        <authorList>
            <person name="Goeker M."/>
        </authorList>
    </citation>
    <scope>NUCLEOTIDE SEQUENCE [LARGE SCALE GENOMIC DNA]</scope>
    <source>
        <strain evidence="8 9">DSM 27865</strain>
    </source>
</reference>
<feature type="chain" id="PRO_5044958918" description="Cyclic di-GMP-binding protein" evidence="6">
    <location>
        <begin position="21"/>
        <end position="774"/>
    </location>
</feature>
<evidence type="ECO:0000313" key="8">
    <source>
        <dbReference type="EMBL" id="MET3791439.1"/>
    </source>
</evidence>
<dbReference type="RefSeq" id="WP_354193763.1">
    <property type="nucleotide sequence ID" value="NZ_JBEPML010000004.1"/>
</dbReference>
<comment type="subunit">
    <text evidence="6">Tightly associated with the cellulose synthase catalytic subunit.</text>
</comment>
<comment type="pathway">
    <text evidence="6">Glycan metabolism; bacterial cellulose biosynthesis.</text>
</comment>
<evidence type="ECO:0000256" key="2">
    <source>
        <dbReference type="ARBA" id="ARBA00022475"/>
    </source>
</evidence>
<evidence type="ECO:0000256" key="1">
    <source>
        <dbReference type="ARBA" id="ARBA00004162"/>
    </source>
</evidence>
<feature type="compositionally biased region" description="Basic and acidic residues" evidence="7">
    <location>
        <begin position="28"/>
        <end position="38"/>
    </location>
</feature>
<sequence>MRLAAASLFVLLSAVGALQAQPAPFDMTPERPAPEDPAPRQPATEPEAPAPLPLERARPASDVRRLLLPGGNLTLPGEVAARSWSLHLTPVQATGPARLHLGYRNAIVVAPESSRLQVLLNDVAVMDTPISSAGGLSEIAADLPAALLRAGRNEITVRVRQRHRTDCTIASTYELWTEIDSAATFLSFADPAAGKPAAVDDLRALAADAQGRAHVSIVAPAMTQGDIGADVIRLAQAIALYAALPDIRFSVGADASSSQDALALRVLLGSNQELAEQGWALPAGAANGPVAAFHAQRDGNDAPTLVISGRNREDWLGAIDRILGAVDRPAGGARDALITEAWRTPNAPMIYGRRDLSFTDLGIRSEQFSGRRYSTGFQFAIPADFYADAYGEARILLDAGYSDAVLPGSQINVYVNGTIAASVPLTSQHGMVLNRLPIKLTMRHFKPGLNDVVIEANLLTERDAACLPGATAQDSPRFAIFGTSRFVVPDFGRIAQRPDLAAMGGTGYPYGPGREAVPVFMERGDADSLSAAADLFARMALSAGRSIPVAFTSSVDAARTHDAVFIGGITGIPGGVLAQVGVSDESRTSWATSHGRVPAGAGTDQADAEEWRRQMQERGWSHAVQEWFAETFDLSRDMLRFTPAAETDFTPSRPATLLLAQGSNPAGTGTWTVVTAPDNDMLKQGVGTLARLPLWNRLSGRITTLDGDLKTVNALPASSLSLIETQPRSFSNIRLITANWLSANILSYSLLLVVACVALGIVTSALLSRLGRRR</sequence>
<proteinExistence type="inferred from homology"/>
<dbReference type="Gene3D" id="2.60.120.260">
    <property type="entry name" value="Galactose-binding domain-like"/>
    <property type="match status" value="2"/>
</dbReference>
<organism evidence="8 9">
    <name type="scientific">Aquamicrobium terrae</name>
    <dbReference type="NCBI Taxonomy" id="1324945"/>
    <lineage>
        <taxon>Bacteria</taxon>
        <taxon>Pseudomonadati</taxon>
        <taxon>Pseudomonadota</taxon>
        <taxon>Alphaproteobacteria</taxon>
        <taxon>Hyphomicrobiales</taxon>
        <taxon>Phyllobacteriaceae</taxon>
        <taxon>Aquamicrobium</taxon>
    </lineage>
</organism>
<keyword evidence="3 6" id="KW-0812">Transmembrane</keyword>
<feature type="signal peptide" evidence="6">
    <location>
        <begin position="1"/>
        <end position="20"/>
    </location>
</feature>
<gene>
    <name evidence="8" type="ORF">ABID37_001647</name>
</gene>
<comment type="caution">
    <text evidence="8">The sequence shown here is derived from an EMBL/GenBank/DDBJ whole genome shotgun (WGS) entry which is preliminary data.</text>
</comment>
<evidence type="ECO:0000256" key="4">
    <source>
        <dbReference type="ARBA" id="ARBA00022989"/>
    </source>
</evidence>
<dbReference type="InterPro" id="IPR018513">
    <property type="entry name" value="Cell_synthase_bac"/>
</dbReference>
<dbReference type="Proteomes" id="UP001549076">
    <property type="component" value="Unassembled WGS sequence"/>
</dbReference>
<keyword evidence="9" id="KW-1185">Reference proteome</keyword>
<evidence type="ECO:0000256" key="6">
    <source>
        <dbReference type="RuleBase" id="RU365021"/>
    </source>
</evidence>
<keyword evidence="6" id="KW-0732">Signal</keyword>
<feature type="region of interest" description="Disordered" evidence="7">
    <location>
        <begin position="23"/>
        <end position="56"/>
    </location>
</feature>
<comment type="similarity">
    <text evidence="6">Belongs to the AcsB/BcsB family.</text>
</comment>
<feature type="transmembrane region" description="Helical" evidence="6">
    <location>
        <begin position="745"/>
        <end position="767"/>
    </location>
</feature>
<keyword evidence="5 6" id="KW-0472">Membrane</keyword>
<dbReference type="Pfam" id="PF03170">
    <property type="entry name" value="BcsB"/>
    <property type="match status" value="1"/>
</dbReference>
<dbReference type="PANTHER" id="PTHR39083:SF1">
    <property type="entry name" value="CYCLIC DI-GMP-BINDING PROTEIN"/>
    <property type="match status" value="1"/>
</dbReference>
<keyword evidence="6" id="KW-0973">c-di-GMP</keyword>
<evidence type="ECO:0000256" key="3">
    <source>
        <dbReference type="ARBA" id="ARBA00022692"/>
    </source>
</evidence>
<protein>
    <recommendedName>
        <fullName evidence="6">Cyclic di-GMP-binding protein</fullName>
    </recommendedName>
    <alternativeName>
        <fullName evidence="6">Cellulose synthase regulatory subunit</fullName>
    </alternativeName>
</protein>
<dbReference type="EMBL" id="JBEPML010000004">
    <property type="protein sequence ID" value="MET3791439.1"/>
    <property type="molecule type" value="Genomic_DNA"/>
</dbReference>
<dbReference type="PANTHER" id="PTHR39083">
    <property type="entry name" value="CYCLIC DI-GMP-BINDING PROTEIN"/>
    <property type="match status" value="1"/>
</dbReference>
<evidence type="ECO:0000256" key="5">
    <source>
        <dbReference type="ARBA" id="ARBA00023136"/>
    </source>
</evidence>
<keyword evidence="6" id="KW-0997">Cell inner membrane</keyword>
<keyword evidence="4 6" id="KW-1133">Transmembrane helix</keyword>
<keyword evidence="2 6" id="KW-1003">Cell membrane</keyword>
<name>A0ABV2MXA6_9HYPH</name>
<comment type="function">
    <text evidence="6">Binds the cellulose synthase activator, bis-(3'-5') cyclic diguanylic acid (c-di-GMP).</text>
</comment>
<evidence type="ECO:0000256" key="7">
    <source>
        <dbReference type="SAM" id="MobiDB-lite"/>
    </source>
</evidence>